<feature type="binding site" evidence="9">
    <location>
        <position position="13"/>
    </location>
    <ligand>
        <name>substrate</name>
    </ligand>
</feature>
<evidence type="ECO:0000256" key="1">
    <source>
        <dbReference type="ARBA" id="ARBA00022490"/>
    </source>
</evidence>
<comment type="cofactor">
    <cofactor evidence="9">
        <name>Mg(2+)</name>
        <dbReference type="ChEBI" id="CHEBI:18420"/>
    </cofactor>
</comment>
<feature type="site" description="Transition state stabilizer" evidence="9">
    <location>
        <position position="21"/>
    </location>
</feature>
<dbReference type="NCBIfam" id="TIGR00125">
    <property type="entry name" value="cyt_tran_rel"/>
    <property type="match status" value="1"/>
</dbReference>
<dbReference type="Proteomes" id="UP000036027">
    <property type="component" value="Unassembled WGS sequence"/>
</dbReference>
<dbReference type="InterPro" id="IPR001980">
    <property type="entry name" value="PPAT"/>
</dbReference>
<dbReference type="SUPFAM" id="SSF52374">
    <property type="entry name" value="Nucleotidylyl transferase"/>
    <property type="match status" value="1"/>
</dbReference>
<organism evidence="11 12">
    <name type="scientific">Neisseria arctica</name>
    <dbReference type="NCBI Taxonomy" id="1470200"/>
    <lineage>
        <taxon>Bacteria</taxon>
        <taxon>Pseudomonadati</taxon>
        <taxon>Pseudomonadota</taxon>
        <taxon>Betaproteobacteria</taxon>
        <taxon>Neisseriales</taxon>
        <taxon>Neisseriaceae</taxon>
        <taxon>Neisseria</taxon>
    </lineage>
</organism>
<protein>
    <recommendedName>
        <fullName evidence="9">Phosphopantetheine adenylyltransferase</fullName>
        <ecNumber evidence="9">2.7.7.3</ecNumber>
    </recommendedName>
    <alternativeName>
        <fullName evidence="9">Dephospho-CoA pyrophosphorylase</fullName>
    </alternativeName>
    <alternativeName>
        <fullName evidence="9">Pantetheine-phosphate adenylyltransferase</fullName>
        <shortName evidence="9">PPAT</shortName>
    </alternativeName>
</protein>
<feature type="binding site" evidence="9">
    <location>
        <begin position="128"/>
        <end position="134"/>
    </location>
    <ligand>
        <name>ATP</name>
        <dbReference type="ChEBI" id="CHEBI:30616"/>
    </ligand>
</feature>
<dbReference type="AlphaFoldDB" id="A0A0J0YSR3"/>
<keyword evidence="2 9" id="KW-0808">Transferase</keyword>
<dbReference type="PRINTS" id="PR01020">
    <property type="entry name" value="LPSBIOSNTHSS"/>
</dbReference>
<feature type="binding site" evidence="9">
    <location>
        <position position="92"/>
    </location>
    <ligand>
        <name>substrate</name>
    </ligand>
</feature>
<dbReference type="NCBIfam" id="TIGR01510">
    <property type="entry name" value="coaD_prev_kdtB"/>
    <property type="match status" value="1"/>
</dbReference>
<keyword evidence="6 9" id="KW-0460">Magnesium</keyword>
<evidence type="ECO:0000256" key="3">
    <source>
        <dbReference type="ARBA" id="ARBA00022695"/>
    </source>
</evidence>
<comment type="pathway">
    <text evidence="9">Cofactor biosynthesis; coenzyme A biosynthesis; CoA from (R)-pantothenate: step 4/5.</text>
</comment>
<evidence type="ECO:0000259" key="10">
    <source>
        <dbReference type="Pfam" id="PF01467"/>
    </source>
</evidence>
<comment type="function">
    <text evidence="9">Reversibly transfers an adenylyl group from ATP to 4'-phosphopantetheine, yielding dephospho-CoA (dPCoA) and pyrophosphate.</text>
</comment>
<evidence type="ECO:0000256" key="7">
    <source>
        <dbReference type="ARBA" id="ARBA00022993"/>
    </source>
</evidence>
<feature type="binding site" evidence="9">
    <location>
        <position position="45"/>
    </location>
    <ligand>
        <name>substrate</name>
    </ligand>
</feature>
<dbReference type="STRING" id="1470200.PL75_04365"/>
<keyword evidence="5 9" id="KW-0067">ATP-binding</keyword>
<dbReference type="InterPro" id="IPR014729">
    <property type="entry name" value="Rossmann-like_a/b/a_fold"/>
</dbReference>
<dbReference type="PANTHER" id="PTHR21342:SF1">
    <property type="entry name" value="PHOSPHOPANTETHEINE ADENYLYLTRANSFERASE"/>
    <property type="match status" value="1"/>
</dbReference>
<dbReference type="InterPro" id="IPR004821">
    <property type="entry name" value="Cyt_trans-like"/>
</dbReference>
<comment type="subcellular location">
    <subcellularLocation>
        <location evidence="9">Cytoplasm</location>
    </subcellularLocation>
</comment>
<dbReference type="HAMAP" id="MF_00151">
    <property type="entry name" value="PPAT_bact"/>
    <property type="match status" value="1"/>
</dbReference>
<evidence type="ECO:0000256" key="6">
    <source>
        <dbReference type="ARBA" id="ARBA00022842"/>
    </source>
</evidence>
<dbReference type="PANTHER" id="PTHR21342">
    <property type="entry name" value="PHOSPHOPANTETHEINE ADENYLYLTRANSFERASE"/>
    <property type="match status" value="1"/>
</dbReference>
<evidence type="ECO:0000256" key="2">
    <source>
        <dbReference type="ARBA" id="ARBA00022679"/>
    </source>
</evidence>
<dbReference type="GO" id="GO:0004595">
    <property type="term" value="F:pantetheine-phosphate adenylyltransferase activity"/>
    <property type="evidence" value="ECO:0007669"/>
    <property type="project" value="UniProtKB-UniRule"/>
</dbReference>
<evidence type="ECO:0000256" key="9">
    <source>
        <dbReference type="HAMAP-Rule" id="MF_00151"/>
    </source>
</evidence>
<evidence type="ECO:0000256" key="5">
    <source>
        <dbReference type="ARBA" id="ARBA00022840"/>
    </source>
</evidence>
<evidence type="ECO:0000256" key="8">
    <source>
        <dbReference type="ARBA" id="ARBA00029346"/>
    </source>
</evidence>
<comment type="catalytic activity">
    <reaction evidence="8 9">
        <text>(R)-4'-phosphopantetheine + ATP + H(+) = 3'-dephospho-CoA + diphosphate</text>
        <dbReference type="Rhea" id="RHEA:19801"/>
        <dbReference type="ChEBI" id="CHEBI:15378"/>
        <dbReference type="ChEBI" id="CHEBI:30616"/>
        <dbReference type="ChEBI" id="CHEBI:33019"/>
        <dbReference type="ChEBI" id="CHEBI:57328"/>
        <dbReference type="ChEBI" id="CHEBI:61723"/>
        <dbReference type="EC" id="2.7.7.3"/>
    </reaction>
</comment>
<proteinExistence type="inferred from homology"/>
<feature type="binding site" evidence="9">
    <location>
        <position position="78"/>
    </location>
    <ligand>
        <name>substrate</name>
    </ligand>
</feature>
<feature type="binding site" evidence="9">
    <location>
        <position position="21"/>
    </location>
    <ligand>
        <name>ATP</name>
        <dbReference type="ChEBI" id="CHEBI:30616"/>
    </ligand>
</feature>
<dbReference type="GO" id="GO:0005737">
    <property type="term" value="C:cytoplasm"/>
    <property type="evidence" value="ECO:0007669"/>
    <property type="project" value="UniProtKB-SubCell"/>
</dbReference>
<dbReference type="OrthoDB" id="9806661at2"/>
<keyword evidence="3 9" id="KW-0548">Nucleotidyltransferase</keyword>
<feature type="binding site" evidence="9">
    <location>
        <begin position="93"/>
        <end position="95"/>
    </location>
    <ligand>
        <name>ATP</name>
        <dbReference type="ChEBI" id="CHEBI:30616"/>
    </ligand>
</feature>
<keyword evidence="7 9" id="KW-0173">Coenzyme A biosynthesis</keyword>
<dbReference type="Gene3D" id="3.40.50.620">
    <property type="entry name" value="HUPs"/>
    <property type="match status" value="1"/>
</dbReference>
<keyword evidence="1 9" id="KW-0963">Cytoplasm</keyword>
<sequence>MNQTIRRAVYAGSFDPPTNGHLWMIREAQALFDELIVAIGVNPDKRSTYSVQERIEMLEATTKEFPNVRITSFGNRFLVNYARSIDAQFIVRGIRTASDYEYERSMRYINSDLQPQISTVLLMPPREFAEVSSTMVKGMVGPEGWRDVVRRYIPGPVYEKILRDHETAAKLS</sequence>
<dbReference type="PATRIC" id="fig|1470200.3.peg.2022"/>
<keyword evidence="4 9" id="KW-0547">Nucleotide-binding</keyword>
<feature type="binding site" evidence="9">
    <location>
        <begin position="13"/>
        <end position="14"/>
    </location>
    <ligand>
        <name>ATP</name>
        <dbReference type="ChEBI" id="CHEBI:30616"/>
    </ligand>
</feature>
<dbReference type="EMBL" id="JTDO01000005">
    <property type="protein sequence ID" value="KLT73146.1"/>
    <property type="molecule type" value="Genomic_DNA"/>
</dbReference>
<dbReference type="RefSeq" id="WP_047760697.1">
    <property type="nucleotide sequence ID" value="NZ_CP091510.1"/>
</dbReference>
<comment type="subunit">
    <text evidence="9">Homohexamer.</text>
</comment>
<feature type="binding site" evidence="9">
    <location>
        <position position="103"/>
    </location>
    <ligand>
        <name>ATP</name>
        <dbReference type="ChEBI" id="CHEBI:30616"/>
    </ligand>
</feature>
<evidence type="ECO:0000313" key="12">
    <source>
        <dbReference type="Proteomes" id="UP000036027"/>
    </source>
</evidence>
<evidence type="ECO:0000313" key="11">
    <source>
        <dbReference type="EMBL" id="KLT73146.1"/>
    </source>
</evidence>
<reference evidence="11 12" key="1">
    <citation type="submission" date="2014-11" db="EMBL/GenBank/DDBJ databases">
        <title>Genome of a novel goose pathogen.</title>
        <authorList>
            <person name="Hansen C.M."/>
            <person name="Hueffer K."/>
            <person name="Choi S.C."/>
        </authorList>
    </citation>
    <scope>NUCLEOTIDE SEQUENCE [LARGE SCALE GENOMIC DNA]</scope>
    <source>
        <strain evidence="11 12">KH1503</strain>
    </source>
</reference>
<dbReference type="GO" id="GO:0005524">
    <property type="term" value="F:ATP binding"/>
    <property type="evidence" value="ECO:0007669"/>
    <property type="project" value="UniProtKB-KW"/>
</dbReference>
<feature type="domain" description="Cytidyltransferase-like" evidence="10">
    <location>
        <begin position="9"/>
        <end position="137"/>
    </location>
</feature>
<dbReference type="EC" id="2.7.7.3" evidence="9"/>
<accession>A0A0J0YSR3</accession>
<dbReference type="GO" id="GO:0015937">
    <property type="term" value="P:coenzyme A biosynthetic process"/>
    <property type="evidence" value="ECO:0007669"/>
    <property type="project" value="UniProtKB-UniRule"/>
</dbReference>
<dbReference type="UniPathway" id="UPA00241">
    <property type="reaction ID" value="UER00355"/>
</dbReference>
<name>A0A0J0YSR3_9NEIS</name>
<evidence type="ECO:0000256" key="4">
    <source>
        <dbReference type="ARBA" id="ARBA00022741"/>
    </source>
</evidence>
<dbReference type="Pfam" id="PF01467">
    <property type="entry name" value="CTP_transf_like"/>
    <property type="match status" value="1"/>
</dbReference>
<keyword evidence="12" id="KW-1185">Reference proteome</keyword>
<comment type="caution">
    <text evidence="11">The sequence shown here is derived from an EMBL/GenBank/DDBJ whole genome shotgun (WGS) entry which is preliminary data.</text>
</comment>
<gene>
    <name evidence="9" type="primary">coaD</name>
    <name evidence="11" type="ORF">PL75_04365</name>
</gene>
<comment type="similarity">
    <text evidence="9">Belongs to the bacterial CoaD family.</text>
</comment>